<dbReference type="SUPFAM" id="SSF53271">
    <property type="entry name" value="PRTase-like"/>
    <property type="match status" value="1"/>
</dbReference>
<dbReference type="EMBL" id="CAESAO010000079">
    <property type="protein sequence ID" value="CAB4344587.1"/>
    <property type="molecule type" value="Genomic_DNA"/>
</dbReference>
<gene>
    <name evidence="2" type="ORF">UFOPK3522_00971</name>
</gene>
<accession>A0A6J5ZUS9</accession>
<evidence type="ECO:0000313" key="2">
    <source>
        <dbReference type="EMBL" id="CAB4344587.1"/>
    </source>
</evidence>
<dbReference type="InterPro" id="IPR000836">
    <property type="entry name" value="PRTase_dom"/>
</dbReference>
<dbReference type="Gene3D" id="3.40.50.2020">
    <property type="match status" value="1"/>
</dbReference>
<dbReference type="CDD" id="cd06223">
    <property type="entry name" value="PRTases_typeI"/>
    <property type="match status" value="1"/>
</dbReference>
<dbReference type="AlphaFoldDB" id="A0A6J5ZUS9"/>
<name>A0A6J5ZUS9_9ZZZZ</name>
<dbReference type="PANTHER" id="PTHR47505">
    <property type="entry name" value="DNA UTILIZATION PROTEIN YHGH"/>
    <property type="match status" value="1"/>
</dbReference>
<dbReference type="PANTHER" id="PTHR47505:SF1">
    <property type="entry name" value="DNA UTILIZATION PROTEIN YHGH"/>
    <property type="match status" value="1"/>
</dbReference>
<sequence>MLQQHWSPLEFEGPARAIVHALKFHCATALAALMAQQLVDSLPPRAFPPDAVLVPVPSSRIGLRRRGFDHADLLAVELGRRVLLPVQRPLKRETTLVRGQRGLGRGDRLAGRGFQVSAARNSPARVVLVDDVCTTGATLELCAQALLAGDGEVVSAVTYCSVP</sequence>
<dbReference type="InterPro" id="IPR029057">
    <property type="entry name" value="PRTase-like"/>
</dbReference>
<dbReference type="InterPro" id="IPR051910">
    <property type="entry name" value="ComF/GntX_DNA_util-trans"/>
</dbReference>
<comment type="similarity">
    <text evidence="1">Belongs to the ComF/GntX family.</text>
</comment>
<proteinExistence type="inferred from homology"/>
<organism evidence="2">
    <name type="scientific">freshwater metagenome</name>
    <dbReference type="NCBI Taxonomy" id="449393"/>
    <lineage>
        <taxon>unclassified sequences</taxon>
        <taxon>metagenomes</taxon>
        <taxon>ecological metagenomes</taxon>
    </lineage>
</organism>
<reference evidence="2" key="1">
    <citation type="submission" date="2020-05" db="EMBL/GenBank/DDBJ databases">
        <authorList>
            <person name="Chiriac C."/>
            <person name="Salcher M."/>
            <person name="Ghai R."/>
            <person name="Kavagutti S V."/>
        </authorList>
    </citation>
    <scope>NUCLEOTIDE SEQUENCE</scope>
</reference>
<evidence type="ECO:0000256" key="1">
    <source>
        <dbReference type="ARBA" id="ARBA00008007"/>
    </source>
</evidence>
<protein>
    <submittedName>
        <fullName evidence="2">Unannotated protein</fullName>
    </submittedName>
</protein>